<evidence type="ECO:0000256" key="1">
    <source>
        <dbReference type="ARBA" id="ARBA00004613"/>
    </source>
</evidence>
<evidence type="ECO:0000256" key="5">
    <source>
        <dbReference type="SAM" id="Phobius"/>
    </source>
</evidence>
<proteinExistence type="inferred from homology"/>
<organism evidence="6 7">
    <name type="scientific">Paramormyrops kingsleyae</name>
    <dbReference type="NCBI Taxonomy" id="1676925"/>
    <lineage>
        <taxon>Eukaryota</taxon>
        <taxon>Metazoa</taxon>
        <taxon>Chordata</taxon>
        <taxon>Craniata</taxon>
        <taxon>Vertebrata</taxon>
        <taxon>Euteleostomi</taxon>
        <taxon>Actinopterygii</taxon>
        <taxon>Neopterygii</taxon>
        <taxon>Teleostei</taxon>
        <taxon>Osteoglossocephala</taxon>
        <taxon>Osteoglossomorpha</taxon>
        <taxon>Osteoglossiformes</taxon>
        <taxon>Mormyridae</taxon>
        <taxon>Paramormyrops</taxon>
    </lineage>
</organism>
<dbReference type="GO" id="GO:0005184">
    <property type="term" value="F:neuropeptide hormone activity"/>
    <property type="evidence" value="ECO:0007669"/>
    <property type="project" value="TreeGrafter"/>
</dbReference>
<reference evidence="6" key="1">
    <citation type="submission" date="2025-08" db="UniProtKB">
        <authorList>
            <consortium name="Ensembl"/>
        </authorList>
    </citation>
    <scope>IDENTIFICATION</scope>
</reference>
<dbReference type="InterPro" id="IPR000874">
    <property type="entry name" value="Bombesin"/>
</dbReference>
<dbReference type="GO" id="GO:0046887">
    <property type="term" value="P:positive regulation of hormone secretion"/>
    <property type="evidence" value="ECO:0007669"/>
    <property type="project" value="TreeGrafter"/>
</dbReference>
<dbReference type="STRING" id="1676925.ENSPKIP00000015226"/>
<comment type="subcellular location">
    <subcellularLocation>
        <location evidence="1">Secreted</location>
    </subcellularLocation>
</comment>
<evidence type="ECO:0000256" key="2">
    <source>
        <dbReference type="ARBA" id="ARBA00010012"/>
    </source>
</evidence>
<evidence type="ECO:0000313" key="6">
    <source>
        <dbReference type="Ensembl" id="ENSPKIP00000015226.1"/>
    </source>
</evidence>
<accession>A0A3B3RC65</accession>
<dbReference type="PANTHER" id="PTHR16866:SF3">
    <property type="entry name" value="NEUROMEDIN-B"/>
    <property type="match status" value="1"/>
</dbReference>
<comment type="similarity">
    <text evidence="2">Belongs to the bombesin/neuromedin-B/ranatensin family.</text>
</comment>
<dbReference type="Ensembl" id="ENSPKIT00000039687.1">
    <property type="protein sequence ID" value="ENSPKIP00000015226.1"/>
    <property type="gene ID" value="ENSPKIG00000002011.1"/>
</dbReference>
<reference evidence="6" key="2">
    <citation type="submission" date="2025-09" db="UniProtKB">
        <authorList>
            <consortium name="Ensembl"/>
        </authorList>
    </citation>
    <scope>IDENTIFICATION</scope>
</reference>
<dbReference type="GO" id="GO:0005576">
    <property type="term" value="C:extracellular region"/>
    <property type="evidence" value="ECO:0007669"/>
    <property type="project" value="UniProtKB-SubCell"/>
</dbReference>
<evidence type="ECO:0000313" key="7">
    <source>
        <dbReference type="Proteomes" id="UP000261540"/>
    </source>
</evidence>
<keyword evidence="5" id="KW-1133">Transmembrane helix</keyword>
<dbReference type="GeneTree" id="ENSGT00940000172895"/>
<dbReference type="PROSITE" id="PS00257">
    <property type="entry name" value="BOMBESIN"/>
    <property type="match status" value="1"/>
</dbReference>
<dbReference type="AlphaFoldDB" id="A0A3B3RC65"/>
<keyword evidence="5" id="KW-0812">Transmembrane</keyword>
<keyword evidence="4" id="KW-0027">Amidation</keyword>
<evidence type="ECO:0008006" key="8">
    <source>
        <dbReference type="Google" id="ProtNLM"/>
    </source>
</evidence>
<keyword evidence="7" id="KW-1185">Reference proteome</keyword>
<dbReference type="GO" id="GO:0007218">
    <property type="term" value="P:neuropeptide signaling pathway"/>
    <property type="evidence" value="ECO:0007669"/>
    <property type="project" value="InterPro"/>
</dbReference>
<dbReference type="Proteomes" id="UP000261540">
    <property type="component" value="Unplaced"/>
</dbReference>
<evidence type="ECO:0000256" key="4">
    <source>
        <dbReference type="ARBA" id="ARBA00022815"/>
    </source>
</evidence>
<dbReference type="GO" id="GO:0043005">
    <property type="term" value="C:neuron projection"/>
    <property type="evidence" value="ECO:0007669"/>
    <property type="project" value="TreeGrafter"/>
</dbReference>
<sequence>MTAVTWSGACQFGFLSYLLLVPYISVSTSVSLDLTELRNKVSKIKVNPRGNLWATGHFMGKKSVLDGSPMESPTELKTDEMEDATKTEKLKLRLLQEVLKMAQQIQGKHYYGGPTIFFNITGVALMKILEGFIQNRRK</sequence>
<keyword evidence="5" id="KW-0472">Membrane</keyword>
<name>A0A3B3RC65_9TELE</name>
<dbReference type="PANTHER" id="PTHR16866">
    <property type="entry name" value="GASTRIN-RELEASING PEPTIDE"/>
    <property type="match status" value="1"/>
</dbReference>
<evidence type="ECO:0000256" key="3">
    <source>
        <dbReference type="ARBA" id="ARBA00022525"/>
    </source>
</evidence>
<feature type="transmembrane region" description="Helical" evidence="5">
    <location>
        <begin position="12"/>
        <end position="35"/>
    </location>
</feature>
<dbReference type="Pfam" id="PF02044">
    <property type="entry name" value="Bombesin"/>
    <property type="match status" value="1"/>
</dbReference>
<protein>
    <recommendedName>
        <fullName evidence="8">Neuromedin Bb</fullName>
    </recommendedName>
</protein>
<keyword evidence="3" id="KW-0964">Secreted</keyword>
<dbReference type="GO" id="GO:0031710">
    <property type="term" value="F:neuromedin B receptor binding"/>
    <property type="evidence" value="ECO:0007669"/>
    <property type="project" value="TreeGrafter"/>
</dbReference>